<evidence type="ECO:0000313" key="2">
    <source>
        <dbReference type="EMBL" id="ENZ02003.1"/>
    </source>
</evidence>
<organism evidence="2 3">
    <name type="scientific">Clostridium thermobutyricum</name>
    <dbReference type="NCBI Taxonomy" id="29372"/>
    <lineage>
        <taxon>Bacteria</taxon>
        <taxon>Bacillati</taxon>
        <taxon>Bacillota</taxon>
        <taxon>Clostridia</taxon>
        <taxon>Eubacteriales</taxon>
        <taxon>Clostridiaceae</taxon>
        <taxon>Clostridium</taxon>
    </lineage>
</organism>
<dbReference type="Proteomes" id="UP000013097">
    <property type="component" value="Unassembled WGS sequence"/>
</dbReference>
<feature type="domain" description="DUF4145" evidence="1">
    <location>
        <begin position="115"/>
        <end position="188"/>
    </location>
</feature>
<evidence type="ECO:0000313" key="3">
    <source>
        <dbReference type="Proteomes" id="UP000013097"/>
    </source>
</evidence>
<dbReference type="InterPro" id="IPR025285">
    <property type="entry name" value="DUF4145"/>
</dbReference>
<keyword evidence="3" id="KW-1185">Reference proteome</keyword>
<dbReference type="HOGENOM" id="CLU_090926_0_0_9"/>
<gene>
    <name evidence="2" type="ORF">HMPREF1092_01238</name>
</gene>
<accession>N9XQL1</accession>
<proteinExistence type="predicted"/>
<dbReference type="PATRIC" id="fig|999411.4.peg.1213"/>
<evidence type="ECO:0000259" key="1">
    <source>
        <dbReference type="Pfam" id="PF13643"/>
    </source>
</evidence>
<dbReference type="eggNOG" id="ENOG502ZG4Y">
    <property type="taxonomic scope" value="Bacteria"/>
</dbReference>
<dbReference type="RefSeq" id="WP_002597739.1">
    <property type="nucleotide sequence ID" value="NZ_KB850956.1"/>
</dbReference>
<protein>
    <recommendedName>
        <fullName evidence="1">DUF4145 domain-containing protein</fullName>
    </recommendedName>
</protein>
<sequence length="234" mass="26838">MIKHILPEINKDVFTCPHCKFTAQQIFINKVILESDRRLNFKEYNLVDMQDINHKRFLSNGHYTPDIISKIDIAICTSCEKATIWIDRNLVVPTITTVEEPNEDMPEKVKELYLEASQVVEISPKSAGALLRLGLQCLCEELGYKGNINKSIRDMVKDGVDSRVQQSLDIIRVIGNNAVHPGEINVGERKEDVIYLFTLLNYIVRELITDKNRRDSLFNSLPQKVLVGIEQRDK</sequence>
<comment type="caution">
    <text evidence="2">The sequence shown here is derived from an EMBL/GenBank/DDBJ whole genome shotgun (WGS) entry which is preliminary data.</text>
</comment>
<dbReference type="EMBL" id="AGYT01000008">
    <property type="protein sequence ID" value="ENZ02003.1"/>
    <property type="molecule type" value="Genomic_DNA"/>
</dbReference>
<name>N9XQL1_9CLOT</name>
<reference evidence="2 3" key="1">
    <citation type="submission" date="2013-01" db="EMBL/GenBank/DDBJ databases">
        <title>The Genome Sequence of Clostridium colicanis 209318.</title>
        <authorList>
            <consortium name="The Broad Institute Genome Sequencing Platform"/>
            <person name="Earl A."/>
            <person name="Ward D."/>
            <person name="Feldgarden M."/>
            <person name="Gevers D."/>
            <person name="Courvalin P."/>
            <person name="Lambert T."/>
            <person name="Walker B."/>
            <person name="Young S.K."/>
            <person name="Zeng Q."/>
            <person name="Gargeya S."/>
            <person name="Fitzgerald M."/>
            <person name="Haas B."/>
            <person name="Abouelleil A."/>
            <person name="Alvarado L."/>
            <person name="Arachchi H.M."/>
            <person name="Berlin A.M."/>
            <person name="Chapman S.B."/>
            <person name="Dewar J."/>
            <person name="Goldberg J."/>
            <person name="Griggs A."/>
            <person name="Gujja S."/>
            <person name="Hansen M."/>
            <person name="Howarth C."/>
            <person name="Imamovic A."/>
            <person name="Larimer J."/>
            <person name="McCowan C."/>
            <person name="Murphy C."/>
            <person name="Neiman D."/>
            <person name="Pearson M."/>
            <person name="Priest M."/>
            <person name="Roberts A."/>
            <person name="Saif S."/>
            <person name="Shea T."/>
            <person name="Sisk P."/>
            <person name="Sykes S."/>
            <person name="Wortman J."/>
            <person name="Nusbaum C."/>
            <person name="Birren B."/>
        </authorList>
    </citation>
    <scope>NUCLEOTIDE SEQUENCE [LARGE SCALE GENOMIC DNA]</scope>
    <source>
        <strain evidence="2 3">209318</strain>
    </source>
</reference>
<dbReference type="AlphaFoldDB" id="N9XQL1"/>
<dbReference type="Pfam" id="PF13643">
    <property type="entry name" value="DUF4145"/>
    <property type="match status" value="1"/>
</dbReference>